<keyword evidence="8 10" id="KW-0927">Auxin signaling pathway</keyword>
<keyword evidence="7 10" id="KW-0539">Nucleus</keyword>
<protein>
    <recommendedName>
        <fullName evidence="10">Auxin-induced protein</fullName>
    </recommendedName>
</protein>
<dbReference type="Proteomes" id="UP001374535">
    <property type="component" value="Chromosome 5"/>
</dbReference>
<dbReference type="GO" id="GO:0006355">
    <property type="term" value="P:regulation of DNA-templated transcription"/>
    <property type="evidence" value="ECO:0007669"/>
    <property type="project" value="InterPro"/>
</dbReference>
<dbReference type="PROSITE" id="PS51745">
    <property type="entry name" value="PB1"/>
    <property type="match status" value="1"/>
</dbReference>
<organism evidence="13 14">
    <name type="scientific">Vigna mungo</name>
    <name type="common">Black gram</name>
    <name type="synonym">Phaseolus mungo</name>
    <dbReference type="NCBI Taxonomy" id="3915"/>
    <lineage>
        <taxon>Eukaryota</taxon>
        <taxon>Viridiplantae</taxon>
        <taxon>Streptophyta</taxon>
        <taxon>Embryophyta</taxon>
        <taxon>Tracheophyta</taxon>
        <taxon>Spermatophyta</taxon>
        <taxon>Magnoliopsida</taxon>
        <taxon>eudicotyledons</taxon>
        <taxon>Gunneridae</taxon>
        <taxon>Pentapetalae</taxon>
        <taxon>rosids</taxon>
        <taxon>fabids</taxon>
        <taxon>Fabales</taxon>
        <taxon>Fabaceae</taxon>
        <taxon>Papilionoideae</taxon>
        <taxon>50 kb inversion clade</taxon>
        <taxon>NPAAA clade</taxon>
        <taxon>indigoferoid/millettioid clade</taxon>
        <taxon>Phaseoleae</taxon>
        <taxon>Vigna</taxon>
    </lineage>
</organism>
<comment type="function">
    <text evidence="9">Aux/IAA proteins are short-lived transcriptional factors that function as repressors of early auxin response genes at low auxin concentrations. Repression is thought to result from the interaction with auxin response factors (ARFs), proteins that bind to the auxin-responsive promoter element (AuxRE). Formation of heterodimers with ARF proteins may alter their ability to modulate early auxin response genes expression.</text>
</comment>
<dbReference type="AlphaFoldDB" id="A0AAQ3RY36"/>
<comment type="subunit">
    <text evidence="3 10">Homodimers and heterodimers.</text>
</comment>
<proteinExistence type="inferred from homology"/>
<keyword evidence="4 10" id="KW-0678">Repressor</keyword>
<evidence type="ECO:0000256" key="1">
    <source>
        <dbReference type="ARBA" id="ARBA00004123"/>
    </source>
</evidence>
<feature type="region of interest" description="Disordered" evidence="11">
    <location>
        <begin position="267"/>
        <end position="291"/>
    </location>
</feature>
<evidence type="ECO:0000313" key="13">
    <source>
        <dbReference type="EMBL" id="WVZ10562.1"/>
    </source>
</evidence>
<dbReference type="PANTHER" id="PTHR31734">
    <property type="entry name" value="AUXIN-RESPONSIVE PROTEIN IAA17"/>
    <property type="match status" value="1"/>
</dbReference>
<dbReference type="InterPro" id="IPR033389">
    <property type="entry name" value="AUX/IAA_dom"/>
</dbReference>
<evidence type="ECO:0000256" key="4">
    <source>
        <dbReference type="ARBA" id="ARBA00022491"/>
    </source>
</evidence>
<gene>
    <name evidence="13" type="ORF">V8G54_015092</name>
</gene>
<evidence type="ECO:0000256" key="3">
    <source>
        <dbReference type="ARBA" id="ARBA00011726"/>
    </source>
</evidence>
<accession>A0AAQ3RY36</accession>
<feature type="domain" description="PB1" evidence="12">
    <location>
        <begin position="329"/>
        <end position="430"/>
    </location>
</feature>
<dbReference type="PANTHER" id="PTHR31734:SF138">
    <property type="entry name" value="AUXIN-RESPONSIVE PROTEIN IAA8"/>
    <property type="match status" value="1"/>
</dbReference>
<dbReference type="GO" id="GO:0005634">
    <property type="term" value="C:nucleus"/>
    <property type="evidence" value="ECO:0007669"/>
    <property type="project" value="UniProtKB-SubCell"/>
</dbReference>
<evidence type="ECO:0000256" key="8">
    <source>
        <dbReference type="ARBA" id="ARBA00023294"/>
    </source>
</evidence>
<evidence type="ECO:0000259" key="12">
    <source>
        <dbReference type="PROSITE" id="PS51745"/>
    </source>
</evidence>
<feature type="compositionally biased region" description="Polar residues" evidence="11">
    <location>
        <begin position="271"/>
        <end position="289"/>
    </location>
</feature>
<dbReference type="Pfam" id="PF02309">
    <property type="entry name" value="AUX_IAA"/>
    <property type="match status" value="1"/>
</dbReference>
<comment type="subcellular location">
    <subcellularLocation>
        <location evidence="1 10">Nucleus</location>
    </subcellularLocation>
</comment>
<evidence type="ECO:0000256" key="9">
    <source>
        <dbReference type="ARBA" id="ARBA00025283"/>
    </source>
</evidence>
<evidence type="ECO:0000256" key="7">
    <source>
        <dbReference type="ARBA" id="ARBA00023242"/>
    </source>
</evidence>
<dbReference type="InterPro" id="IPR003311">
    <property type="entry name" value="AUX_IAA"/>
</dbReference>
<sequence>MDGFDFSVRMHRYRPTQNLKSISLLLNYQTTAEEFARARIYLASELCVYLLFAEEAEVVKKINGVIVMIGPFFIMLKRDFLINVWFDCVWNVMSPPAVVTEEDGLSKVSSTVASGSSQSLDCFSQNGAGLKERNYLGLSDCSSVDSCASTVPGLGDEKKENMNLKATELRLGLPGSQSPERDPDLFSLSSAKLDEKPLFPLVPTKDGICLSSQKTVVSGNKRGFADTMDGFSQGKFTGNTGMNAMLSPRPSCAQPSAMKEIPSKLQERPCSANNGTGHNHTGASISGSAPASKAQVVGWPPIRSFRKNSMATTSNKNNDEVDGKPGGGALFVKVSMDGAPYLRKVDLRSYSTYQELSSALGKMFSCFTLAPGREMLSESKLRDLLHGSEYVVTYEDKDGDWMLVGDVPWEDDLLLYRMPEWQWLMSGRGNSQGHGKVQKQDLKVFGTAFCLIKSFIAGSVVGKKEDD</sequence>
<dbReference type="SUPFAM" id="SSF54277">
    <property type="entry name" value="CAD &amp; PB1 domains"/>
    <property type="match status" value="1"/>
</dbReference>
<evidence type="ECO:0000256" key="10">
    <source>
        <dbReference type="RuleBase" id="RU004549"/>
    </source>
</evidence>
<evidence type="ECO:0000256" key="2">
    <source>
        <dbReference type="ARBA" id="ARBA00006728"/>
    </source>
</evidence>
<comment type="similarity">
    <text evidence="2 10">Belongs to the Aux/IAA family.</text>
</comment>
<dbReference type="EMBL" id="CP144696">
    <property type="protein sequence ID" value="WVZ10562.1"/>
    <property type="molecule type" value="Genomic_DNA"/>
</dbReference>
<reference evidence="13 14" key="1">
    <citation type="journal article" date="2023" name="Life. Sci Alliance">
        <title>Evolutionary insights into 3D genome organization and epigenetic landscape of Vigna mungo.</title>
        <authorList>
            <person name="Junaid A."/>
            <person name="Singh B."/>
            <person name="Bhatia S."/>
        </authorList>
    </citation>
    <scope>NUCLEOTIDE SEQUENCE [LARGE SCALE GENOMIC DNA]</scope>
    <source>
        <strain evidence="13">Urdbean</strain>
    </source>
</reference>
<evidence type="ECO:0000256" key="5">
    <source>
        <dbReference type="ARBA" id="ARBA00023015"/>
    </source>
</evidence>
<name>A0AAQ3RY36_VIGMU</name>
<evidence type="ECO:0000256" key="6">
    <source>
        <dbReference type="ARBA" id="ARBA00023163"/>
    </source>
</evidence>
<dbReference type="GO" id="GO:0009734">
    <property type="term" value="P:auxin-activated signaling pathway"/>
    <property type="evidence" value="ECO:0007669"/>
    <property type="project" value="UniProtKB-UniRule"/>
</dbReference>
<dbReference type="InterPro" id="IPR053793">
    <property type="entry name" value="PB1-like"/>
</dbReference>
<dbReference type="Gene3D" id="3.10.20.90">
    <property type="entry name" value="Phosphatidylinositol 3-kinase Catalytic Subunit, Chain A, domain 1"/>
    <property type="match status" value="1"/>
</dbReference>
<evidence type="ECO:0000256" key="11">
    <source>
        <dbReference type="SAM" id="MobiDB-lite"/>
    </source>
</evidence>
<keyword evidence="6 10" id="KW-0804">Transcription</keyword>
<keyword evidence="5 10" id="KW-0805">Transcription regulation</keyword>
<keyword evidence="14" id="KW-1185">Reference proteome</keyword>
<evidence type="ECO:0000313" key="14">
    <source>
        <dbReference type="Proteomes" id="UP001374535"/>
    </source>
</evidence>